<evidence type="ECO:0000256" key="2">
    <source>
        <dbReference type="ARBA" id="ARBA00005375"/>
    </source>
</evidence>
<dbReference type="EC" id="3.1.3.8" evidence="4"/>
<dbReference type="KEGG" id="maw:19252212"/>
<dbReference type="GO" id="GO:0003993">
    <property type="term" value="F:acid phosphatase activity"/>
    <property type="evidence" value="ECO:0007669"/>
    <property type="project" value="TreeGrafter"/>
</dbReference>
<comment type="subcellular location">
    <subcellularLocation>
        <location evidence="1">Secreted</location>
    </subcellularLocation>
</comment>
<dbReference type="InterPro" id="IPR000560">
    <property type="entry name" value="His_Pase_clade-2"/>
</dbReference>
<dbReference type="PANTHER" id="PTHR20963">
    <property type="entry name" value="MULTIPLE INOSITOL POLYPHOSPHATE PHOSPHATASE-RELATED"/>
    <property type="match status" value="1"/>
</dbReference>
<feature type="disulfide bond" evidence="19">
    <location>
        <begin position="475"/>
        <end position="483"/>
    </location>
</feature>
<keyword evidence="20" id="KW-1133">Transmembrane helix</keyword>
<dbReference type="EMBL" id="GL698557">
    <property type="protein sequence ID" value="EFY86093.1"/>
    <property type="molecule type" value="Genomic_DNA"/>
</dbReference>
<dbReference type="AlphaFoldDB" id="E9EDF3"/>
<dbReference type="InterPro" id="IPR016274">
    <property type="entry name" value="Histidine_acid_Pase_euk"/>
</dbReference>
<evidence type="ECO:0000256" key="11">
    <source>
        <dbReference type="ARBA" id="ARBA00043670"/>
    </source>
</evidence>
<protein>
    <recommendedName>
        <fullName evidence="16">Phytase A</fullName>
        <ecNumber evidence="4">3.1.3.8</ecNumber>
    </recommendedName>
    <alternativeName>
        <fullName evidence="17">Histidine acid phosphatase phyA</fullName>
    </alternativeName>
    <alternativeName>
        <fullName evidence="10">Myo-inositol hexakisphosphate phosphohydrolase A</fullName>
    </alternativeName>
    <alternativeName>
        <fullName evidence="9">Myo-inositol-hexaphosphate 3-phosphohydrolase A</fullName>
    </alternativeName>
</protein>
<dbReference type="PANTHER" id="PTHR20963:SF24">
    <property type="entry name" value="3-PHYTASE B"/>
    <property type="match status" value="1"/>
</dbReference>
<keyword evidence="6" id="KW-0378">Hydrolase</keyword>
<dbReference type="Gene3D" id="3.40.50.1240">
    <property type="entry name" value="Phosphoglycerate mutase-like"/>
    <property type="match status" value="1"/>
</dbReference>
<keyword evidence="20" id="KW-0472">Membrane</keyword>
<feature type="disulfide bond" evidence="19">
    <location>
        <begin position="305"/>
        <end position="321"/>
    </location>
</feature>
<dbReference type="InterPro" id="IPR029033">
    <property type="entry name" value="His_PPase_superfam"/>
</dbReference>
<dbReference type="Proteomes" id="UP000002499">
    <property type="component" value="Unassembled WGS sequence"/>
</dbReference>
<evidence type="ECO:0000256" key="13">
    <source>
        <dbReference type="ARBA" id="ARBA00043721"/>
    </source>
</evidence>
<comment type="catalytic activity">
    <reaction evidence="13">
        <text>1D-myo-inositol 1,2,6-trisphosphate + H2O = 1D-myo-inositol 1,2-bisphosphate + phosphate</text>
        <dbReference type="Rhea" id="RHEA:77131"/>
        <dbReference type="ChEBI" id="CHEBI:15377"/>
        <dbReference type="ChEBI" id="CHEBI:43474"/>
        <dbReference type="ChEBI" id="CHEBI:195537"/>
        <dbReference type="ChEBI" id="CHEBI:195539"/>
    </reaction>
    <physiologicalReaction direction="left-to-right" evidence="13">
        <dbReference type="Rhea" id="RHEA:77132"/>
    </physiologicalReaction>
</comment>
<keyword evidence="8" id="KW-0325">Glycoprotein</keyword>
<evidence type="ECO:0000256" key="17">
    <source>
        <dbReference type="ARBA" id="ARBA00044262"/>
    </source>
</evidence>
<dbReference type="GO" id="GO:0016158">
    <property type="term" value="F:inositol hexakisphosphate 3-phosphatase activity"/>
    <property type="evidence" value="ECO:0007669"/>
    <property type="project" value="UniProtKB-EC"/>
</dbReference>
<evidence type="ECO:0000256" key="16">
    <source>
        <dbReference type="ARBA" id="ARBA00044106"/>
    </source>
</evidence>
<evidence type="ECO:0000256" key="8">
    <source>
        <dbReference type="ARBA" id="ARBA00023180"/>
    </source>
</evidence>
<evidence type="ECO:0000256" key="3">
    <source>
        <dbReference type="ARBA" id="ARBA00011245"/>
    </source>
</evidence>
<dbReference type="GO" id="GO:0005576">
    <property type="term" value="C:extracellular region"/>
    <property type="evidence" value="ECO:0007669"/>
    <property type="project" value="UniProtKB-SubCell"/>
</dbReference>
<dbReference type="STRING" id="655827.E9EDF3"/>
<evidence type="ECO:0000313" key="21">
    <source>
        <dbReference type="EMBL" id="EFY86093.1"/>
    </source>
</evidence>
<comment type="subunit">
    <text evidence="3">Monomer.</text>
</comment>
<evidence type="ECO:0000256" key="6">
    <source>
        <dbReference type="ARBA" id="ARBA00022801"/>
    </source>
</evidence>
<dbReference type="FunCoup" id="E9EDF3">
    <property type="interactions" value="420"/>
</dbReference>
<comment type="catalytic activity">
    <reaction evidence="14">
        <text>1D-myo-inositol 1,2,4,5,6-pentakisphosphate + H2O = 1D-myo-inositol 1,2,5,6-tetrakisphosphate + phosphate</text>
        <dbReference type="Rhea" id="RHEA:77115"/>
        <dbReference type="ChEBI" id="CHEBI:15377"/>
        <dbReference type="ChEBI" id="CHEBI:43474"/>
        <dbReference type="ChEBI" id="CHEBI:57798"/>
        <dbReference type="ChEBI" id="CHEBI:195535"/>
    </reaction>
    <physiologicalReaction direction="left-to-right" evidence="14">
        <dbReference type="Rhea" id="RHEA:77116"/>
    </physiologicalReaction>
</comment>
<dbReference type="InterPro" id="IPR033379">
    <property type="entry name" value="Acid_Pase_AS"/>
</dbReference>
<dbReference type="OrthoDB" id="6509975at2759"/>
<evidence type="ECO:0000256" key="10">
    <source>
        <dbReference type="ARBA" id="ARBA00042300"/>
    </source>
</evidence>
<evidence type="ECO:0000256" key="5">
    <source>
        <dbReference type="ARBA" id="ARBA00022525"/>
    </source>
</evidence>
<evidence type="ECO:0000256" key="14">
    <source>
        <dbReference type="ARBA" id="ARBA00043748"/>
    </source>
</evidence>
<sequence>MGVISDTVASLKALARPNNKYRAIPAPVTGRNHAQQVFDERPPRSRLFKLSMSVMLLAVLVFLGFAFARDRSASKSCVNNGSCTHDFRKHWGQYSPYFSAHKGSIKPDIPSGCDVTFASILSRHGSRNPTAGKSKAYKDLIERIQKDVKDYGKGFEFLKDYKYTLGSDDLTPFGEQEMVKSGKKFFKRYQKLAEDSTHPFVRASGSERVVMSAQNFVHGFYKAKAKNGSKYLEDILVIPEGNGSNNTLDHGTCGAFENGPNAELAHDKQAPWKNVWATPIMERLNAKLPGAKITLEETVYFMDLCPFNTVASEKSTVSDFCRLFSKEEWHGYEYYESLEKWYGYGPANPLGPTQGVGYVNELIARLSHSPVQDRTSTNETLDSNPSTFPLNRLLYADFSHDNTMMTVYAALGIYTNATEIPTDHRVSSKKADGYSASQAVPFGARMYVEKMHCGQDDYEMVRVLVNDRVIPPKGCKADKLGRCEVGDFLKGLDFAKKGGLWDQCRTEGEHTRG</sequence>
<gene>
    <name evidence="21" type="ORF">MAC_07901</name>
</gene>
<dbReference type="PIRSF" id="PIRSF000894">
    <property type="entry name" value="Acid_phosphatase"/>
    <property type="match status" value="1"/>
</dbReference>
<feature type="disulfide bond" evidence="19">
    <location>
        <begin position="253"/>
        <end position="504"/>
    </location>
</feature>
<name>E9EDF3_METAQ</name>
<dbReference type="OMA" id="CRVTFAQ"/>
<evidence type="ECO:0000256" key="9">
    <source>
        <dbReference type="ARBA" id="ARBA00041857"/>
    </source>
</evidence>
<accession>E9EDF3</accession>
<evidence type="ECO:0000256" key="18">
    <source>
        <dbReference type="PIRSR" id="PIRSR000894-1"/>
    </source>
</evidence>
<comment type="catalytic activity">
    <reaction evidence="15">
        <text>1D-myo-inositol hexakisphosphate + H2O = 1D-myo-inositol 1,2,4,5,6-pentakisphosphate + phosphate</text>
        <dbReference type="Rhea" id="RHEA:16989"/>
        <dbReference type="ChEBI" id="CHEBI:15377"/>
        <dbReference type="ChEBI" id="CHEBI:43474"/>
        <dbReference type="ChEBI" id="CHEBI:57798"/>
        <dbReference type="ChEBI" id="CHEBI:58130"/>
        <dbReference type="EC" id="3.1.3.8"/>
    </reaction>
    <physiologicalReaction direction="left-to-right" evidence="15">
        <dbReference type="Rhea" id="RHEA:16990"/>
    </physiologicalReaction>
</comment>
<dbReference type="Pfam" id="PF00328">
    <property type="entry name" value="His_Phos_2"/>
    <property type="match status" value="1"/>
</dbReference>
<dbReference type="PROSITE" id="PS00616">
    <property type="entry name" value="HIS_ACID_PHOSPHAT_1"/>
    <property type="match status" value="1"/>
</dbReference>
<keyword evidence="7 19" id="KW-1015">Disulfide bond</keyword>
<dbReference type="GeneID" id="19252212"/>
<evidence type="ECO:0000256" key="15">
    <source>
        <dbReference type="ARBA" id="ARBA00043788"/>
    </source>
</evidence>
<keyword evidence="20" id="KW-0812">Transmembrane</keyword>
<evidence type="ECO:0000256" key="19">
    <source>
        <dbReference type="PIRSR" id="PIRSR000894-2"/>
    </source>
</evidence>
<evidence type="ECO:0000256" key="7">
    <source>
        <dbReference type="ARBA" id="ARBA00023157"/>
    </source>
</evidence>
<dbReference type="SUPFAM" id="SSF53254">
    <property type="entry name" value="Phosphoglycerate mutase-like"/>
    <property type="match status" value="1"/>
</dbReference>
<proteinExistence type="inferred from homology"/>
<feature type="disulfide bond" evidence="19">
    <location>
        <begin position="113"/>
        <end position="453"/>
    </location>
</feature>
<evidence type="ECO:0000313" key="22">
    <source>
        <dbReference type="Proteomes" id="UP000002499"/>
    </source>
</evidence>
<comment type="catalytic activity">
    <reaction evidence="12">
        <text>1D-myo-inositol 1,2-bisphosphate + H2O = 1D-myo-inositol 2-phosphate + phosphate</text>
        <dbReference type="Rhea" id="RHEA:77135"/>
        <dbReference type="ChEBI" id="CHEBI:15377"/>
        <dbReference type="ChEBI" id="CHEBI:43474"/>
        <dbReference type="ChEBI" id="CHEBI:84142"/>
        <dbReference type="ChEBI" id="CHEBI:195539"/>
    </reaction>
    <physiologicalReaction direction="left-to-right" evidence="12">
        <dbReference type="Rhea" id="RHEA:77136"/>
    </physiologicalReaction>
</comment>
<reference evidence="21 22" key="1">
    <citation type="journal article" date="2011" name="PLoS Genet.">
        <title>Genome sequencing and comparative transcriptomics of the model entomopathogenic fungi Metarhizium anisopliae and M. acridum.</title>
        <authorList>
            <person name="Gao Q."/>
            <person name="Jin K."/>
            <person name="Ying S.H."/>
            <person name="Zhang Y."/>
            <person name="Xiao G."/>
            <person name="Shang Y."/>
            <person name="Duan Z."/>
            <person name="Hu X."/>
            <person name="Xie X.Q."/>
            <person name="Zhou G."/>
            <person name="Peng G."/>
            <person name="Luo Z."/>
            <person name="Huang W."/>
            <person name="Wang B."/>
            <person name="Fang W."/>
            <person name="Wang S."/>
            <person name="Zhong Y."/>
            <person name="Ma L.J."/>
            <person name="St Leger R.J."/>
            <person name="Zhao G.P."/>
            <person name="Pei Y."/>
            <person name="Feng M.G."/>
            <person name="Xia Y."/>
            <person name="Wang C."/>
        </authorList>
    </citation>
    <scope>NUCLEOTIDE SEQUENCE [LARGE SCALE GENOMIC DNA]</scope>
    <source>
        <strain evidence="21 22">CQMa 102</strain>
    </source>
</reference>
<evidence type="ECO:0000256" key="1">
    <source>
        <dbReference type="ARBA" id="ARBA00004613"/>
    </source>
</evidence>
<dbReference type="InParanoid" id="E9EDF3"/>
<feature type="transmembrane region" description="Helical" evidence="20">
    <location>
        <begin position="47"/>
        <end position="68"/>
    </location>
</feature>
<dbReference type="eggNOG" id="KOG1382">
    <property type="taxonomic scope" value="Eukaryota"/>
</dbReference>
<keyword evidence="5" id="KW-0964">Secreted</keyword>
<evidence type="ECO:0000256" key="20">
    <source>
        <dbReference type="SAM" id="Phobius"/>
    </source>
</evidence>
<feature type="active site" description="Nucleophile" evidence="18">
    <location>
        <position position="124"/>
    </location>
</feature>
<comment type="similarity">
    <text evidence="2">Belongs to the histidine acid phosphatase family.</text>
</comment>
<evidence type="ECO:0000256" key="12">
    <source>
        <dbReference type="ARBA" id="ARBA00043675"/>
    </source>
</evidence>
<dbReference type="PROSITE" id="PS00778">
    <property type="entry name" value="HIS_ACID_PHOSPHAT_2"/>
    <property type="match status" value="1"/>
</dbReference>
<evidence type="ECO:0000256" key="4">
    <source>
        <dbReference type="ARBA" id="ARBA00012632"/>
    </source>
</evidence>
<dbReference type="HOGENOM" id="CLU_020880_0_0_1"/>
<comment type="catalytic activity">
    <reaction evidence="11">
        <text>1D-myo-inositol 1,2,5,6-tetrakisphosphate + H2O = 1D-myo-inositol 1,2,6-trisphosphate + phosphate</text>
        <dbReference type="Rhea" id="RHEA:77119"/>
        <dbReference type="ChEBI" id="CHEBI:15377"/>
        <dbReference type="ChEBI" id="CHEBI:43474"/>
        <dbReference type="ChEBI" id="CHEBI:195535"/>
        <dbReference type="ChEBI" id="CHEBI:195537"/>
    </reaction>
    <physiologicalReaction direction="left-to-right" evidence="11">
        <dbReference type="Rhea" id="RHEA:77120"/>
    </physiologicalReaction>
</comment>
<feature type="active site" description="Proton donor" evidence="18">
    <location>
        <position position="401"/>
    </location>
</feature>
<dbReference type="CDD" id="cd07061">
    <property type="entry name" value="HP_HAP_like"/>
    <property type="match status" value="1"/>
</dbReference>
<organism evidence="22">
    <name type="scientific">Metarhizium acridum (strain CQMa 102)</name>
    <dbReference type="NCBI Taxonomy" id="655827"/>
    <lineage>
        <taxon>Eukaryota</taxon>
        <taxon>Fungi</taxon>
        <taxon>Dikarya</taxon>
        <taxon>Ascomycota</taxon>
        <taxon>Pezizomycotina</taxon>
        <taxon>Sordariomycetes</taxon>
        <taxon>Hypocreomycetidae</taxon>
        <taxon>Hypocreales</taxon>
        <taxon>Clavicipitaceae</taxon>
        <taxon>Metarhizium</taxon>
    </lineage>
</organism>
<keyword evidence="22" id="KW-1185">Reference proteome</keyword>